<reference evidence="2 3" key="1">
    <citation type="submission" date="2024-04" db="EMBL/GenBank/DDBJ databases">
        <title>Tritrichomonas musculus Genome.</title>
        <authorList>
            <person name="Alves-Ferreira E."/>
            <person name="Grigg M."/>
            <person name="Lorenzi H."/>
            <person name="Galac M."/>
        </authorList>
    </citation>
    <scope>NUCLEOTIDE SEQUENCE [LARGE SCALE GENOMIC DNA]</scope>
    <source>
        <strain evidence="2 3">EAF2021</strain>
    </source>
</reference>
<comment type="caution">
    <text evidence="2">The sequence shown here is derived from an EMBL/GenBank/DDBJ whole genome shotgun (WGS) entry which is preliminary data.</text>
</comment>
<organism evidence="2 3">
    <name type="scientific">Tritrichomonas musculus</name>
    <dbReference type="NCBI Taxonomy" id="1915356"/>
    <lineage>
        <taxon>Eukaryota</taxon>
        <taxon>Metamonada</taxon>
        <taxon>Parabasalia</taxon>
        <taxon>Tritrichomonadida</taxon>
        <taxon>Tritrichomonadidae</taxon>
        <taxon>Tritrichomonas</taxon>
    </lineage>
</organism>
<dbReference type="EMBL" id="JAPFFF010000020">
    <property type="protein sequence ID" value="KAK8857625.1"/>
    <property type="molecule type" value="Genomic_DNA"/>
</dbReference>
<sequence>MDNINSLKKDQATQQYEPSKDEHKENVLLKNNHLLSKQRPILKSLDRIGICLNGYPTSMISGNALDKVCFILINNFEKENDEHEVGPLNDGYLVGLKHYRHGFKVFYLYNPCSEEFSAYLCFFLKYAVQALTVFYSGRGSDRREGIEFKDKTISKSSINKYILNECKGNKQVMFITDCLDGGSVFDIQGENHEFNLISFSVTKTLDSSKENKRTRGIFTYYFCKITDDFPNITPKKLVDRMNPPLNHFDEVFSCETSRKELSDSPIFF</sequence>
<gene>
    <name evidence="2" type="ORF">M9Y10_016031</name>
</gene>
<proteinExistence type="predicted"/>
<accession>A0ABR2I5G1</accession>
<feature type="compositionally biased region" description="Polar residues" evidence="1">
    <location>
        <begin position="1"/>
        <end position="17"/>
    </location>
</feature>
<keyword evidence="3" id="KW-1185">Reference proteome</keyword>
<evidence type="ECO:0000313" key="3">
    <source>
        <dbReference type="Proteomes" id="UP001470230"/>
    </source>
</evidence>
<evidence type="ECO:0000256" key="1">
    <source>
        <dbReference type="SAM" id="MobiDB-lite"/>
    </source>
</evidence>
<protein>
    <recommendedName>
        <fullName evidence="4">Caspase family p20 domain-containing protein</fullName>
    </recommendedName>
</protein>
<dbReference type="Proteomes" id="UP001470230">
    <property type="component" value="Unassembled WGS sequence"/>
</dbReference>
<name>A0ABR2I5G1_9EUKA</name>
<evidence type="ECO:0008006" key="4">
    <source>
        <dbReference type="Google" id="ProtNLM"/>
    </source>
</evidence>
<feature type="region of interest" description="Disordered" evidence="1">
    <location>
        <begin position="1"/>
        <end position="23"/>
    </location>
</feature>
<evidence type="ECO:0000313" key="2">
    <source>
        <dbReference type="EMBL" id="KAK8857625.1"/>
    </source>
</evidence>